<dbReference type="RefSeq" id="WP_187265744.1">
    <property type="nucleotide sequence ID" value="NZ_JBHUEJ010000011.1"/>
</dbReference>
<sequence length="638" mass="67677">MAIRTVTRPFAITTTSGSSATLTEETGKTSDKTIVTTRTVTDDGAGNLGAGLGTLAYASRALNVRVVEQSRTTEAYKSDYEDAKEFSTTVADGGGSSSGDSKRGGEYGTASVGEQVLAGSSGVARYRVGSSAPISKSMAYTPPGFLIDLTPYTSDPIVPGSVQFAWMGQVYQDFEGVIYRGRTATNPGIVSGTLNSEEGQALMTDWVVGGSGPQDFVLQSLMTRRGRWKTSSLFFNTAAAPLRPGPGGFVLSVVDTLGNVLTANVDAQGNITGTHMRGRVEFSTGAVELMFGDFVVDADLTAKDKAEWWYSAADVGAVEAGKIWRPWPVDPTTLRYTMVSLVFLPIDSELLGLDPTALPADGRVVTFRAGELLVPAITISGPAFTPSVGMPYNIGTDRLSLVRVLGPDGVAMEDGYTVDLDTGVVTFTDLTGWPSQVTVYARQEVYRQMAEVRMDGSVRLRSALGIDLPAGAVVSSALRQGDRFARVLPVFDQQTWDGVTWKDTPQGPSAVASYDSTNHPIEINNLGAMTERWALRFRSDATTFDLIGEHFGQLISGTKNADFSPINPASGAPYFTIRAAGWGNGWAAGNTLFVPTVGASFPNVAIRSTQPGSPPGGDYSVLFEQRGDVDTPPSNPFA</sequence>
<evidence type="ECO:0008006" key="4">
    <source>
        <dbReference type="Google" id="ProtNLM"/>
    </source>
</evidence>
<name>A0ABW4KRM9_9BURK</name>
<accession>A0ABW4KRM9</accession>
<organism evidence="2 3">
    <name type="scientific">Ottowia flava</name>
    <dbReference type="NCBI Taxonomy" id="2675430"/>
    <lineage>
        <taxon>Bacteria</taxon>
        <taxon>Pseudomonadati</taxon>
        <taxon>Pseudomonadota</taxon>
        <taxon>Betaproteobacteria</taxon>
        <taxon>Burkholderiales</taxon>
        <taxon>Comamonadaceae</taxon>
        <taxon>Ottowia</taxon>
    </lineage>
</organism>
<comment type="caution">
    <text evidence="2">The sequence shown here is derived from an EMBL/GenBank/DDBJ whole genome shotgun (WGS) entry which is preliminary data.</text>
</comment>
<evidence type="ECO:0000313" key="2">
    <source>
        <dbReference type="EMBL" id="MFD1709854.1"/>
    </source>
</evidence>
<evidence type="ECO:0000256" key="1">
    <source>
        <dbReference type="SAM" id="MobiDB-lite"/>
    </source>
</evidence>
<feature type="region of interest" description="Disordered" evidence="1">
    <location>
        <begin position="608"/>
        <end position="638"/>
    </location>
</feature>
<protein>
    <recommendedName>
        <fullName evidence="4">Minor tail protein</fullName>
    </recommendedName>
</protein>
<evidence type="ECO:0000313" key="3">
    <source>
        <dbReference type="Proteomes" id="UP001597304"/>
    </source>
</evidence>
<dbReference type="Proteomes" id="UP001597304">
    <property type="component" value="Unassembled WGS sequence"/>
</dbReference>
<proteinExistence type="predicted"/>
<feature type="region of interest" description="Disordered" evidence="1">
    <location>
        <begin position="87"/>
        <end position="108"/>
    </location>
</feature>
<gene>
    <name evidence="2" type="ORF">ACFSF0_04505</name>
</gene>
<reference evidence="3" key="1">
    <citation type="journal article" date="2019" name="Int. J. Syst. Evol. Microbiol.">
        <title>The Global Catalogue of Microorganisms (GCM) 10K type strain sequencing project: providing services to taxonomists for standard genome sequencing and annotation.</title>
        <authorList>
            <consortium name="The Broad Institute Genomics Platform"/>
            <consortium name="The Broad Institute Genome Sequencing Center for Infectious Disease"/>
            <person name="Wu L."/>
            <person name="Ma J."/>
        </authorList>
    </citation>
    <scope>NUCLEOTIDE SEQUENCE [LARGE SCALE GENOMIC DNA]</scope>
    <source>
        <strain evidence="3">LMG 29247</strain>
    </source>
</reference>
<dbReference type="EMBL" id="JBHUEJ010000011">
    <property type="protein sequence ID" value="MFD1709854.1"/>
    <property type="molecule type" value="Genomic_DNA"/>
</dbReference>
<keyword evidence="3" id="KW-1185">Reference proteome</keyword>